<keyword evidence="5" id="KW-1185">Reference proteome</keyword>
<gene>
    <name evidence="4" type="ORF">SAMN05443637_11541</name>
</gene>
<dbReference type="STRING" id="1848.SAMN05443637_11541"/>
<evidence type="ECO:0000259" key="3">
    <source>
        <dbReference type="Pfam" id="PF01557"/>
    </source>
</evidence>
<feature type="domain" description="Fumarylacetoacetase-like C-terminal" evidence="3">
    <location>
        <begin position="75"/>
        <end position="280"/>
    </location>
</feature>
<name>A0A1M6WPX0_PSETH</name>
<evidence type="ECO:0000256" key="2">
    <source>
        <dbReference type="ARBA" id="ARBA00022723"/>
    </source>
</evidence>
<dbReference type="OrthoDB" id="2273115at2"/>
<dbReference type="InterPro" id="IPR051121">
    <property type="entry name" value="FAH"/>
</dbReference>
<evidence type="ECO:0000313" key="4">
    <source>
        <dbReference type="EMBL" id="SHK95787.1"/>
    </source>
</evidence>
<dbReference type="PANTHER" id="PTHR42796:SF4">
    <property type="entry name" value="FUMARYLACETOACETATE HYDROLASE DOMAIN-CONTAINING PROTEIN 2A"/>
    <property type="match status" value="1"/>
</dbReference>
<dbReference type="InterPro" id="IPR036663">
    <property type="entry name" value="Fumarylacetoacetase_C_sf"/>
</dbReference>
<reference evidence="4 5" key="1">
    <citation type="submission" date="2016-11" db="EMBL/GenBank/DDBJ databases">
        <authorList>
            <person name="Jaros S."/>
            <person name="Januszkiewicz K."/>
            <person name="Wedrychowicz H."/>
        </authorList>
    </citation>
    <scope>NUCLEOTIDE SEQUENCE [LARGE SCALE GENOMIC DNA]</scope>
    <source>
        <strain evidence="4 5">DSM 43832</strain>
    </source>
</reference>
<dbReference type="Gene3D" id="3.90.850.10">
    <property type="entry name" value="Fumarylacetoacetase-like, C-terminal domain"/>
    <property type="match status" value="1"/>
</dbReference>
<accession>A0A1M6WPX0</accession>
<dbReference type="PANTHER" id="PTHR42796">
    <property type="entry name" value="FUMARYLACETOACETATE HYDROLASE DOMAIN-CONTAINING PROTEIN 2A-RELATED"/>
    <property type="match status" value="1"/>
</dbReference>
<protein>
    <submittedName>
        <fullName evidence="4">2-keto-4-pentenoate hydratase/2-oxohepta-3-ene-1,7-dioic acid hydratase (Catechol pathway)</fullName>
    </submittedName>
</protein>
<dbReference type="GO" id="GO:0046872">
    <property type="term" value="F:metal ion binding"/>
    <property type="evidence" value="ECO:0007669"/>
    <property type="project" value="UniProtKB-KW"/>
</dbReference>
<sequence length="294" mass="31945">MRLLRVGPFGRERPVVMDDQDLAYDLTPICTDIDPSFFASAGIERTRTALRAGALSRIDITGARIGSPLRNPGVIICIGMNYAAHAAESGAEPPSEPVIFYKPPNTLVGPNDAVLIPPGAEHLDWEVELGVVIGRRTRYLRSAHQALDHVAGYVLSNDVSERHYQLERSGGQWSKGKSFETFNPCGPWITTPDLVADPQRLRLRSYVNGELRQDSTTADMIFSVAEIIFRLSQFMVLEPGDLVNTGTPEGVALSGRFPYLSAGDEIAMEIDGLGAIRQRVTPATSNSAPELTGA</sequence>
<evidence type="ECO:0000256" key="1">
    <source>
        <dbReference type="ARBA" id="ARBA00010211"/>
    </source>
</evidence>
<evidence type="ECO:0000313" key="5">
    <source>
        <dbReference type="Proteomes" id="UP000184363"/>
    </source>
</evidence>
<proteinExistence type="inferred from homology"/>
<dbReference type="GO" id="GO:0019752">
    <property type="term" value="P:carboxylic acid metabolic process"/>
    <property type="evidence" value="ECO:0007669"/>
    <property type="project" value="UniProtKB-ARBA"/>
</dbReference>
<keyword evidence="2" id="KW-0479">Metal-binding</keyword>
<dbReference type="InterPro" id="IPR011234">
    <property type="entry name" value="Fumarylacetoacetase-like_C"/>
</dbReference>
<comment type="similarity">
    <text evidence="1">Belongs to the FAH family.</text>
</comment>
<dbReference type="AlphaFoldDB" id="A0A1M6WPX0"/>
<dbReference type="SUPFAM" id="SSF56529">
    <property type="entry name" value="FAH"/>
    <property type="match status" value="1"/>
</dbReference>
<organism evidence="4 5">
    <name type="scientific">Pseudonocardia thermophila</name>
    <dbReference type="NCBI Taxonomy" id="1848"/>
    <lineage>
        <taxon>Bacteria</taxon>
        <taxon>Bacillati</taxon>
        <taxon>Actinomycetota</taxon>
        <taxon>Actinomycetes</taxon>
        <taxon>Pseudonocardiales</taxon>
        <taxon>Pseudonocardiaceae</taxon>
        <taxon>Pseudonocardia</taxon>
    </lineage>
</organism>
<dbReference type="Pfam" id="PF01557">
    <property type="entry name" value="FAA_hydrolase"/>
    <property type="match status" value="1"/>
</dbReference>
<dbReference type="RefSeq" id="WP_073458515.1">
    <property type="nucleotide sequence ID" value="NZ_FRAP01000015.1"/>
</dbReference>
<dbReference type="FunFam" id="3.90.850.10:FF:000002">
    <property type="entry name" value="2-hydroxyhepta-2,4-diene-1,7-dioate isomerase"/>
    <property type="match status" value="1"/>
</dbReference>
<dbReference type="EMBL" id="FRAP01000015">
    <property type="protein sequence ID" value="SHK95787.1"/>
    <property type="molecule type" value="Genomic_DNA"/>
</dbReference>
<dbReference type="GO" id="GO:0016853">
    <property type="term" value="F:isomerase activity"/>
    <property type="evidence" value="ECO:0007669"/>
    <property type="project" value="UniProtKB-ARBA"/>
</dbReference>
<dbReference type="Proteomes" id="UP000184363">
    <property type="component" value="Unassembled WGS sequence"/>
</dbReference>